<accession>A0A0J9DZY4</accession>
<dbReference type="Gene3D" id="3.40.50.10110">
    <property type="entry name" value="DNA polymerase III subunit chi"/>
    <property type="match status" value="1"/>
</dbReference>
<gene>
    <name evidence="1" type="ORF">AIOL_001188</name>
</gene>
<organism evidence="1 2">
    <name type="scientific">Candidatus Rhodobacter oscarellae</name>
    <dbReference type="NCBI Taxonomy" id="1675527"/>
    <lineage>
        <taxon>Bacteria</taxon>
        <taxon>Pseudomonadati</taxon>
        <taxon>Pseudomonadota</taxon>
        <taxon>Alphaproteobacteria</taxon>
        <taxon>Rhodobacterales</taxon>
        <taxon>Rhodobacter group</taxon>
        <taxon>Rhodobacter</taxon>
    </lineage>
</organism>
<dbReference type="EC" id="2.7.7.7" evidence="1"/>
<evidence type="ECO:0000313" key="1">
    <source>
        <dbReference type="EMBL" id="KMW56236.1"/>
    </source>
</evidence>
<dbReference type="EMBL" id="LFTY01000002">
    <property type="protein sequence ID" value="KMW56236.1"/>
    <property type="molecule type" value="Genomic_DNA"/>
</dbReference>
<dbReference type="STRING" id="1675527.AIOL_001188"/>
<name>A0A0J9DZY4_9RHOB</name>
<proteinExistence type="predicted"/>
<dbReference type="Proteomes" id="UP000037178">
    <property type="component" value="Unassembled WGS sequence"/>
</dbReference>
<dbReference type="NCBIfam" id="NF004347">
    <property type="entry name" value="PRK05728.1-4"/>
    <property type="match status" value="1"/>
</dbReference>
<protein>
    <submittedName>
        <fullName evidence="1">DNA polymerase III chi subunit</fullName>
        <ecNumber evidence="1">2.7.7.7</ecNumber>
    </submittedName>
</protein>
<dbReference type="RefSeq" id="WP_049642156.1">
    <property type="nucleotide sequence ID" value="NZ_LFTY01000002.1"/>
</dbReference>
<dbReference type="AlphaFoldDB" id="A0A0J9DZY4"/>
<dbReference type="SUPFAM" id="SSF102400">
    <property type="entry name" value="DNA polymerase III chi subunit"/>
    <property type="match status" value="1"/>
</dbReference>
<sequence length="154" mass="16431">MGAAYFYHLTRQPLEAVLPMLLGKARQAGWAVVVRGADEKRLDWLDEKLWLGPDEGFLPHGRAGGPHDADQPILLTSGVGGNDPGCVMSVDGAAVAPEEVNALERVCILFDGNDPAAVDHARGQWKALTGAGCAAQYWSQESGSWQMKAQHPSG</sequence>
<keyword evidence="2" id="KW-1185">Reference proteome</keyword>
<dbReference type="InterPro" id="IPR007459">
    <property type="entry name" value="DNA_pol3_chi"/>
</dbReference>
<dbReference type="OrthoDB" id="9795973at2"/>
<dbReference type="PANTHER" id="PTHR38767:SF1">
    <property type="entry name" value="DNA POLYMERASE III SUBUNIT CHI"/>
    <property type="match status" value="1"/>
</dbReference>
<dbReference type="GO" id="GO:0003677">
    <property type="term" value="F:DNA binding"/>
    <property type="evidence" value="ECO:0007669"/>
    <property type="project" value="InterPro"/>
</dbReference>
<dbReference type="PATRIC" id="fig|1675527.3.peg.1269"/>
<dbReference type="GO" id="GO:0006260">
    <property type="term" value="P:DNA replication"/>
    <property type="evidence" value="ECO:0007669"/>
    <property type="project" value="InterPro"/>
</dbReference>
<dbReference type="InterPro" id="IPR036768">
    <property type="entry name" value="PolIII_chi_sf"/>
</dbReference>
<dbReference type="GO" id="GO:0032298">
    <property type="term" value="P:positive regulation of DNA-templated DNA replication initiation"/>
    <property type="evidence" value="ECO:0007669"/>
    <property type="project" value="TreeGrafter"/>
</dbReference>
<reference evidence="1 2" key="1">
    <citation type="submission" date="2015-06" db="EMBL/GenBank/DDBJ databases">
        <title>Draft genome sequence of an Alphaproteobacteria species associated to the Mediterranean sponge Oscarella lobularis.</title>
        <authorList>
            <person name="Jourda C."/>
            <person name="Santini S."/>
            <person name="Claverie J.-M."/>
        </authorList>
    </citation>
    <scope>NUCLEOTIDE SEQUENCE [LARGE SCALE GENOMIC DNA]</scope>
    <source>
        <strain evidence="1">IGS</strain>
    </source>
</reference>
<comment type="caution">
    <text evidence="1">The sequence shown here is derived from an EMBL/GenBank/DDBJ whole genome shotgun (WGS) entry which is preliminary data.</text>
</comment>
<evidence type="ECO:0000313" key="2">
    <source>
        <dbReference type="Proteomes" id="UP000037178"/>
    </source>
</evidence>
<dbReference type="Pfam" id="PF04364">
    <property type="entry name" value="DNA_pol3_chi"/>
    <property type="match status" value="1"/>
</dbReference>
<dbReference type="PANTHER" id="PTHR38767">
    <property type="entry name" value="DNA POLYMERASE III SUBUNIT CHI"/>
    <property type="match status" value="1"/>
</dbReference>
<keyword evidence="1" id="KW-0808">Transferase</keyword>
<dbReference type="GO" id="GO:0003887">
    <property type="term" value="F:DNA-directed DNA polymerase activity"/>
    <property type="evidence" value="ECO:0007669"/>
    <property type="project" value="UniProtKB-EC"/>
</dbReference>
<keyword evidence="1" id="KW-0548">Nucleotidyltransferase</keyword>